<dbReference type="EMBL" id="JQFK01000013">
    <property type="protein sequence ID" value="KGK38974.1"/>
    <property type="molecule type" value="Genomic_DNA"/>
</dbReference>
<keyword evidence="2" id="KW-1133">Transmembrane helix</keyword>
<dbReference type="Gene3D" id="2.60.120.920">
    <property type="match status" value="1"/>
</dbReference>
<keyword evidence="2" id="KW-0812">Transmembrane</keyword>
<feature type="compositionally biased region" description="Basic residues" evidence="1">
    <location>
        <begin position="487"/>
        <end position="518"/>
    </location>
</feature>
<accession>A0A099P3Y2</accession>
<dbReference type="InterPro" id="IPR043136">
    <property type="entry name" value="B30.2/SPRY_sf"/>
</dbReference>
<dbReference type="SMART" id="SM00449">
    <property type="entry name" value="SPRY"/>
    <property type="match status" value="1"/>
</dbReference>
<keyword evidence="2" id="KW-0472">Membrane</keyword>
<dbReference type="InterPro" id="IPR003877">
    <property type="entry name" value="SPRY_dom"/>
</dbReference>
<feature type="compositionally biased region" description="Polar residues" evidence="1">
    <location>
        <begin position="444"/>
        <end position="455"/>
    </location>
</feature>
<feature type="transmembrane region" description="Helical" evidence="2">
    <location>
        <begin position="5"/>
        <end position="27"/>
    </location>
</feature>
<proteinExistence type="predicted"/>
<dbReference type="Proteomes" id="UP000029867">
    <property type="component" value="Unassembled WGS sequence"/>
</dbReference>
<dbReference type="eggNOG" id="KOG1477">
    <property type="taxonomic scope" value="Eukaryota"/>
</dbReference>
<dbReference type="VEuPathDB" id="FungiDB:C5L36_0B12590"/>
<protein>
    <recommendedName>
        <fullName evidence="3">SPRY domain-containing protein</fullName>
    </recommendedName>
</protein>
<evidence type="ECO:0000256" key="1">
    <source>
        <dbReference type="SAM" id="MobiDB-lite"/>
    </source>
</evidence>
<feature type="compositionally biased region" description="Polar residues" evidence="1">
    <location>
        <begin position="467"/>
        <end position="482"/>
    </location>
</feature>
<evidence type="ECO:0000313" key="5">
    <source>
        <dbReference type="Proteomes" id="UP000029867"/>
    </source>
</evidence>
<evidence type="ECO:0000256" key="2">
    <source>
        <dbReference type="SAM" id="Phobius"/>
    </source>
</evidence>
<feature type="region of interest" description="Disordered" evidence="1">
    <location>
        <begin position="403"/>
        <end position="431"/>
    </location>
</feature>
<name>A0A099P3Y2_PICKU</name>
<dbReference type="HOGENOM" id="CLU_015116_0_0_1"/>
<dbReference type="Pfam" id="PF00622">
    <property type="entry name" value="SPRY"/>
    <property type="match status" value="1"/>
</dbReference>
<sequence>MDSLILLIGATGILVVTLVFTIVYLAISLCLDTDEDSEGYDLPSNLQLNLNKYNTLNNFKDFQKMSDSEKLTHLLKTAYCKLNPFKLEHIEINTNNITTESLLIRDRGIAAFYFNDYYDQITPLVEKLENTTNVNERSSLLLNPESEFSNNNLLNLLKYYHYERILNKFPPFVVEDLIELNFKSNKSGMFSYSTILNLPLPTTNRKNNIVYFESKLLKFNSSKTQISLGLVSDPNYPNFLLPGEVPYSFAIESNGKLNMTSNDASDDMIVLPYLQEGDVVGFGYKSITGTLFLTHNGKLIHEMIKYFKFKLYPCIGIKNLQESDKLDPTIVNVNLGQLGFVYIEANVKKLGFCENKNDGLIGAPPLYNMQIDSNEIVLDKGDDIPPTYPDSFFGDVKVQPNDEKLTTISDPPSYNNNNNNKTNDDEDNSNTKMTDEEYELLTTSQKELTGTSNSEVVGPSSDDLVGTMSNQTVETLTNETVGTSNTKHSKKKLKTKSKNKGKSKGKNKRKGKRSKTAF</sequence>
<evidence type="ECO:0000313" key="4">
    <source>
        <dbReference type="EMBL" id="KGK38974.1"/>
    </source>
</evidence>
<feature type="region of interest" description="Disordered" evidence="1">
    <location>
        <begin position="444"/>
        <end position="518"/>
    </location>
</feature>
<dbReference type="AlphaFoldDB" id="A0A099P3Y2"/>
<reference evidence="5" key="1">
    <citation type="journal article" date="2014" name="Microb. Cell Fact.">
        <title>Exploiting Issatchenkia orientalis SD108 for succinic acid production.</title>
        <authorList>
            <person name="Xiao H."/>
            <person name="Shao Z."/>
            <person name="Jiang Y."/>
            <person name="Dole S."/>
            <person name="Zhao H."/>
        </authorList>
    </citation>
    <scope>NUCLEOTIDE SEQUENCE [LARGE SCALE GENOMIC DNA]</scope>
    <source>
        <strain evidence="5">SD108</strain>
    </source>
</reference>
<evidence type="ECO:0000259" key="3">
    <source>
        <dbReference type="SMART" id="SM00449"/>
    </source>
</evidence>
<organism evidence="4 5">
    <name type="scientific">Pichia kudriavzevii</name>
    <name type="common">Yeast</name>
    <name type="synonym">Issatchenkia orientalis</name>
    <dbReference type="NCBI Taxonomy" id="4909"/>
    <lineage>
        <taxon>Eukaryota</taxon>
        <taxon>Fungi</taxon>
        <taxon>Dikarya</taxon>
        <taxon>Ascomycota</taxon>
        <taxon>Saccharomycotina</taxon>
        <taxon>Pichiomycetes</taxon>
        <taxon>Pichiales</taxon>
        <taxon>Pichiaceae</taxon>
        <taxon>Pichia</taxon>
    </lineage>
</organism>
<gene>
    <name evidence="4" type="ORF">JL09_g1865</name>
</gene>
<feature type="domain" description="SPRY" evidence="3">
    <location>
        <begin position="207"/>
        <end position="328"/>
    </location>
</feature>
<comment type="caution">
    <text evidence="4">The sequence shown here is derived from an EMBL/GenBank/DDBJ whole genome shotgun (WGS) entry which is preliminary data.</text>
</comment>